<protein>
    <submittedName>
        <fullName evidence="1">Uncharacterized protein</fullName>
    </submittedName>
</protein>
<gene>
    <name evidence="1" type="ORF">DL764_000991</name>
</gene>
<dbReference type="Proteomes" id="UP000293360">
    <property type="component" value="Unassembled WGS sequence"/>
</dbReference>
<accession>A0A4Q4TUM5</accession>
<dbReference type="EMBL" id="QJNU01000028">
    <property type="protein sequence ID" value="RYP09857.1"/>
    <property type="molecule type" value="Genomic_DNA"/>
</dbReference>
<dbReference type="OrthoDB" id="10660059at2759"/>
<organism evidence="1 2">
    <name type="scientific">Monosporascus ibericus</name>
    <dbReference type="NCBI Taxonomy" id="155417"/>
    <lineage>
        <taxon>Eukaryota</taxon>
        <taxon>Fungi</taxon>
        <taxon>Dikarya</taxon>
        <taxon>Ascomycota</taxon>
        <taxon>Pezizomycotina</taxon>
        <taxon>Sordariomycetes</taxon>
        <taxon>Xylariomycetidae</taxon>
        <taxon>Xylariales</taxon>
        <taxon>Xylariales incertae sedis</taxon>
        <taxon>Monosporascus</taxon>
    </lineage>
</organism>
<dbReference type="AlphaFoldDB" id="A0A4Q4TUM5"/>
<sequence length="286" mass="32562">MNKTSLKLIEKSLLRAAMEVGTRMPGFAVRTPAMSPHKQPGTLDFQLIKLRGPGKLKHIKAAWPNPYRRPIAFQVHVSPNPPVNEEAQRDVARAQEDLIEATCPPISVLIGDMQHAELPGDRPYVQIHYGIRAKFAKLVIAGLAILTTIFLPRSRRPRLRGVSVPTRYDINVLLVVRGSSTASPPQKTHTYLKAAAPHQWPQYVPTNRPVVTHFPPPVRLSPHRRRLDDRVRRAREHGFETPAYDECESRRSWCWLIQRRCAPVRERAPGVRVAEPRSVSVWREQE</sequence>
<evidence type="ECO:0000313" key="2">
    <source>
        <dbReference type="Proteomes" id="UP000293360"/>
    </source>
</evidence>
<reference evidence="1 2" key="1">
    <citation type="submission" date="2018-06" db="EMBL/GenBank/DDBJ databases">
        <title>Complete Genomes of Monosporascus.</title>
        <authorList>
            <person name="Robinson A.J."/>
            <person name="Natvig D.O."/>
        </authorList>
    </citation>
    <scope>NUCLEOTIDE SEQUENCE [LARGE SCALE GENOMIC DNA]</scope>
    <source>
        <strain evidence="1 2">CBS 110550</strain>
    </source>
</reference>
<keyword evidence="2" id="KW-1185">Reference proteome</keyword>
<evidence type="ECO:0000313" key="1">
    <source>
        <dbReference type="EMBL" id="RYP09857.1"/>
    </source>
</evidence>
<proteinExistence type="predicted"/>
<name>A0A4Q4TUM5_9PEZI</name>
<comment type="caution">
    <text evidence="1">The sequence shown here is derived from an EMBL/GenBank/DDBJ whole genome shotgun (WGS) entry which is preliminary data.</text>
</comment>